<gene>
    <name evidence="1" type="ORF">IC006_1370</name>
    <name evidence="2" type="ORF">IC007_1345</name>
</gene>
<reference evidence="2 3" key="2">
    <citation type="journal article" date="2020" name="Int. J. Syst. Evol. Microbiol.">
        <title>Sulfuracidifex tepidarius gen. nov., sp. nov. and transfer of Sulfolobus metallicus Huber and Stetter 1992 to the genus Sulfuracidifex as Sulfuracidifex metallicus comb. nov.</title>
        <authorList>
            <person name="Itoh T."/>
            <person name="Miura T."/>
            <person name="Sakai H.D."/>
            <person name="Kato S."/>
            <person name="Ohkuma M."/>
            <person name="Takashina T."/>
        </authorList>
    </citation>
    <scope>NUCLEOTIDE SEQUENCE</scope>
    <source>
        <strain evidence="1 3">IC-006</strain>
        <strain evidence="2">IC-007</strain>
    </source>
</reference>
<sequence length="161" mass="19146">MENVKKEELRTILFYNKTLFTKDLKELLRLRSNIIDIRKGPKYMEVDILGDYSGVITTLGDPLFKSNRFEDFSCFWDGRFWEAHEAIESLWRGERDLDMRNYYQALILVCASMIKFYKGELKVSDDLMEKALSLLTKVPGYKREEAFKKLISDYKKNNWSK</sequence>
<dbReference type="EMBL" id="AP018929">
    <property type="protein sequence ID" value="BBG24069.1"/>
    <property type="molecule type" value="Genomic_DNA"/>
</dbReference>
<organism evidence="2 4">
    <name type="scientific">Sulfuracidifex tepidarius</name>
    <dbReference type="NCBI Taxonomy" id="1294262"/>
    <lineage>
        <taxon>Archaea</taxon>
        <taxon>Thermoproteota</taxon>
        <taxon>Thermoprotei</taxon>
        <taxon>Sulfolobales</taxon>
        <taxon>Sulfolobaceae</taxon>
        <taxon>Sulfuracidifex</taxon>
    </lineage>
</organism>
<dbReference type="KEGG" id="step:IC006_1370"/>
<evidence type="ECO:0000313" key="4">
    <source>
        <dbReference type="Proteomes" id="UP000325030"/>
    </source>
</evidence>
<evidence type="ECO:0000313" key="2">
    <source>
        <dbReference type="EMBL" id="BBG26824.1"/>
    </source>
</evidence>
<proteinExistence type="predicted"/>
<dbReference type="STRING" id="1294262.GCA_001316085_01353"/>
<evidence type="ECO:0000313" key="3">
    <source>
        <dbReference type="Proteomes" id="UP000322983"/>
    </source>
</evidence>
<dbReference type="AlphaFoldDB" id="A0A510E2U0"/>
<reference evidence="4" key="1">
    <citation type="submission" date="2018-09" db="EMBL/GenBank/DDBJ databases">
        <title>Complete Genome Sequencing of Sulfolobus sp. JCM 16834.</title>
        <authorList>
            <person name="Kato S."/>
            <person name="Itoh T."/>
            <person name="Ohkuma M."/>
        </authorList>
    </citation>
    <scope>NUCLEOTIDE SEQUENCE [LARGE SCALE GENOMIC DNA]</scope>
    <source>
        <strain evidence="4">IC-007</strain>
    </source>
</reference>
<dbReference type="RefSeq" id="WP_054845695.1">
    <property type="nucleotide sequence ID" value="NZ_AP018929.1"/>
</dbReference>
<dbReference type="Proteomes" id="UP000325030">
    <property type="component" value="Chromosome"/>
</dbReference>
<evidence type="ECO:0008006" key="5">
    <source>
        <dbReference type="Google" id="ProtNLM"/>
    </source>
</evidence>
<dbReference type="OrthoDB" id="28179at2157"/>
<accession>A0A510DV63</accession>
<dbReference type="EMBL" id="AP018930">
    <property type="protein sequence ID" value="BBG26824.1"/>
    <property type="molecule type" value="Genomic_DNA"/>
</dbReference>
<dbReference type="SUPFAM" id="SSF140663">
    <property type="entry name" value="TTHA0068-like"/>
    <property type="match status" value="1"/>
</dbReference>
<dbReference type="Proteomes" id="UP000322983">
    <property type="component" value="Chromosome"/>
</dbReference>
<dbReference type="Pfam" id="PF03745">
    <property type="entry name" value="DUF309"/>
    <property type="match status" value="1"/>
</dbReference>
<keyword evidence="3" id="KW-1185">Reference proteome</keyword>
<evidence type="ECO:0000313" key="1">
    <source>
        <dbReference type="EMBL" id="BBG24069.1"/>
    </source>
</evidence>
<protein>
    <recommendedName>
        <fullName evidence="5">DUF309 domain-containing protein</fullName>
    </recommendedName>
</protein>
<name>A0A510E2U0_9CREN</name>
<dbReference type="GeneID" id="41715127"/>
<dbReference type="Gene3D" id="1.10.3450.10">
    <property type="entry name" value="TTHA0068-like"/>
    <property type="match status" value="1"/>
</dbReference>
<accession>A0A510E2U0</accession>
<dbReference type="InterPro" id="IPR023203">
    <property type="entry name" value="TTHA0068_sf"/>
</dbReference>
<dbReference type="InterPro" id="IPR005500">
    <property type="entry name" value="DUF309"/>
</dbReference>